<sequence length="265" mass="28443">MNVFVTSISSKGNVSATFTIPGNITVPSDNANHNVTVTQLDLDATMSWVAVPKLDTKTCLSAKIKNASEYTLLSGVGSIYVDGSFIAKSYIPAVSPGESFNCALGLDPAICITYHPVLKKLSKTGFYNKHHIHSYAQRISVYNTKSVAIKDLRIMDQIPVSADETITVKLLTPSLLNVPSRSVGSAKDEKKIEQPALHSNVPVSQGIVAGWGHDIEDTAATEDETTVAGQDGKLSWVCEIPLQGSVNLLLQWEVTSPASTPVYNL</sequence>
<evidence type="ECO:0000313" key="3">
    <source>
        <dbReference type="Proteomes" id="UP000054549"/>
    </source>
</evidence>
<gene>
    <name evidence="2" type="ORF">M378DRAFT_174265</name>
</gene>
<dbReference type="Proteomes" id="UP000054549">
    <property type="component" value="Unassembled WGS sequence"/>
</dbReference>
<reference evidence="2 3" key="1">
    <citation type="submission" date="2014-04" db="EMBL/GenBank/DDBJ databases">
        <title>Evolutionary Origins and Diversification of the Mycorrhizal Mutualists.</title>
        <authorList>
            <consortium name="DOE Joint Genome Institute"/>
            <consortium name="Mycorrhizal Genomics Consortium"/>
            <person name="Kohler A."/>
            <person name="Kuo A."/>
            <person name="Nagy L.G."/>
            <person name="Floudas D."/>
            <person name="Copeland A."/>
            <person name="Barry K.W."/>
            <person name="Cichocki N."/>
            <person name="Veneault-Fourrey C."/>
            <person name="LaButti K."/>
            <person name="Lindquist E.A."/>
            <person name="Lipzen A."/>
            <person name="Lundell T."/>
            <person name="Morin E."/>
            <person name="Murat C."/>
            <person name="Riley R."/>
            <person name="Ohm R."/>
            <person name="Sun H."/>
            <person name="Tunlid A."/>
            <person name="Henrissat B."/>
            <person name="Grigoriev I.V."/>
            <person name="Hibbett D.S."/>
            <person name="Martin F."/>
        </authorList>
    </citation>
    <scope>NUCLEOTIDE SEQUENCE [LARGE SCALE GENOMIC DNA]</scope>
    <source>
        <strain evidence="2 3">Koide BX008</strain>
    </source>
</reference>
<dbReference type="PANTHER" id="PTHR31005:SF8">
    <property type="entry name" value="DUF4139 DOMAIN-CONTAINING PROTEIN"/>
    <property type="match status" value="1"/>
</dbReference>
<dbReference type="HOGENOM" id="CLU_010457_0_0_1"/>
<keyword evidence="3" id="KW-1185">Reference proteome</keyword>
<protein>
    <recommendedName>
        <fullName evidence="1">DUF4139 domain-containing protein</fullName>
    </recommendedName>
</protein>
<feature type="domain" description="DUF4139" evidence="1">
    <location>
        <begin position="10"/>
        <end position="175"/>
    </location>
</feature>
<dbReference type="PANTHER" id="PTHR31005">
    <property type="entry name" value="DUF4139 DOMAIN-CONTAINING PROTEIN"/>
    <property type="match status" value="1"/>
</dbReference>
<organism evidence="2 3">
    <name type="scientific">Amanita muscaria (strain Koide BX008)</name>
    <dbReference type="NCBI Taxonomy" id="946122"/>
    <lineage>
        <taxon>Eukaryota</taxon>
        <taxon>Fungi</taxon>
        <taxon>Dikarya</taxon>
        <taxon>Basidiomycota</taxon>
        <taxon>Agaricomycotina</taxon>
        <taxon>Agaricomycetes</taxon>
        <taxon>Agaricomycetidae</taxon>
        <taxon>Agaricales</taxon>
        <taxon>Pluteineae</taxon>
        <taxon>Amanitaceae</taxon>
        <taxon>Amanita</taxon>
    </lineage>
</organism>
<name>A0A0C2RVX9_AMAMK</name>
<dbReference type="InterPro" id="IPR037291">
    <property type="entry name" value="DUF4139"/>
</dbReference>
<dbReference type="InParanoid" id="A0A0C2RVX9"/>
<dbReference type="STRING" id="946122.A0A0C2RVX9"/>
<dbReference type="EMBL" id="KN818770">
    <property type="protein sequence ID" value="KIL54390.1"/>
    <property type="molecule type" value="Genomic_DNA"/>
</dbReference>
<dbReference type="OrthoDB" id="10068793at2759"/>
<evidence type="ECO:0000313" key="2">
    <source>
        <dbReference type="EMBL" id="KIL54390.1"/>
    </source>
</evidence>
<evidence type="ECO:0000259" key="1">
    <source>
        <dbReference type="Pfam" id="PF13598"/>
    </source>
</evidence>
<accession>A0A0C2RVX9</accession>
<dbReference type="InterPro" id="IPR011935">
    <property type="entry name" value="CHP02231"/>
</dbReference>
<dbReference type="NCBIfam" id="TIGR02231">
    <property type="entry name" value="mucoidy inhibitor MuiA family protein"/>
    <property type="match status" value="1"/>
</dbReference>
<dbReference type="Pfam" id="PF13598">
    <property type="entry name" value="DUF4139"/>
    <property type="match status" value="1"/>
</dbReference>
<dbReference type="AlphaFoldDB" id="A0A0C2RVX9"/>
<proteinExistence type="predicted"/>